<proteinExistence type="predicted"/>
<dbReference type="Gene3D" id="1.20.5.990">
    <property type="entry name" value="Nemo cc2-lz domain - 1d5 darpin complex"/>
    <property type="match status" value="1"/>
</dbReference>
<dbReference type="Pfam" id="PF12180">
    <property type="entry name" value="EABR"/>
    <property type="match status" value="1"/>
</dbReference>
<organism evidence="15 16">
    <name type="scientific">Glaucidium brasilianum</name>
    <name type="common">Ferruginous pygmy-owl</name>
    <dbReference type="NCBI Taxonomy" id="78217"/>
    <lineage>
        <taxon>Eukaryota</taxon>
        <taxon>Metazoa</taxon>
        <taxon>Chordata</taxon>
        <taxon>Craniata</taxon>
        <taxon>Vertebrata</taxon>
        <taxon>Euteleostomi</taxon>
        <taxon>Archelosauria</taxon>
        <taxon>Archosauria</taxon>
        <taxon>Dinosauria</taxon>
        <taxon>Saurischia</taxon>
        <taxon>Theropoda</taxon>
        <taxon>Coelurosauria</taxon>
        <taxon>Aves</taxon>
        <taxon>Neognathae</taxon>
        <taxon>Neoaves</taxon>
        <taxon>Telluraves</taxon>
        <taxon>Strigiformes</taxon>
        <taxon>Strigidae</taxon>
        <taxon>Glaucidium</taxon>
    </lineage>
</organism>
<evidence type="ECO:0000256" key="6">
    <source>
        <dbReference type="ARBA" id="ARBA00022618"/>
    </source>
</evidence>
<keyword evidence="4" id="KW-0963">Cytoplasm</keyword>
<evidence type="ECO:0000256" key="3">
    <source>
        <dbReference type="ARBA" id="ARBA00004626"/>
    </source>
</evidence>
<reference evidence="15 16" key="1">
    <citation type="submission" date="2019-09" db="EMBL/GenBank/DDBJ databases">
        <title>Bird 10,000 Genomes (B10K) Project - Family phase.</title>
        <authorList>
            <person name="Zhang G."/>
        </authorList>
    </citation>
    <scope>NUCLEOTIDE SEQUENCE [LARGE SCALE GENOMIC DNA]</scope>
    <source>
        <strain evidence="15">B10K-DU-008-63</strain>
    </source>
</reference>
<dbReference type="OrthoDB" id="8441172at2759"/>
<sequence>MNSKTAKDIIIGKWGLKSGSSRSESDLEKYKQENAALRKSMEEVVKGKNKMSDPERNGLLEKILSLEKEKEKHNHLIGEKDKEIQNLKEKLRSKAKNSEVCLLQTELEGKKKEAERRERLLCPLSEVVNQLKCNSSTVTAKCYEIENRASTSQVSQEAVTNSTGSPTNLYEVEKQLKDALEKNQQWLLYDQQREAYVRGLLGRIFELEQKSEIVSQGQSKEFSSEGHLQEEKQKYYDQLLRTAKSDLETERCTVTQLRSELNEFKRKYEEAQEITRLNALLQSQQVAEVKTLENENKIKEEKVQRLKKENETIKGQLREEKKKSEDLLCQVQLFHKSLLKQQEEHTRIALLEQQIQICTTDFENEKLDRQNLQHQLNKVLKELRKAREQITHLEPLKLQESGHMKPQEDLQAIFEEKLTLYDRSSSPKYSSLLDESFLECPRCKVLYPASQHRELLAHIDFCTA</sequence>
<feature type="coiled-coil region" evidence="13">
    <location>
        <begin position="362"/>
        <end position="389"/>
    </location>
</feature>
<feature type="coiled-coil region" evidence="13">
    <location>
        <begin position="20"/>
        <end position="97"/>
    </location>
</feature>
<gene>
    <name evidence="15" type="primary">Cep55</name>
    <name evidence="15" type="ORF">GLABRA_R04719</name>
</gene>
<evidence type="ECO:0000313" key="15">
    <source>
        <dbReference type="EMBL" id="NXL31020.1"/>
    </source>
</evidence>
<evidence type="ECO:0000256" key="10">
    <source>
        <dbReference type="ARBA" id="ARBA00023306"/>
    </source>
</evidence>
<dbReference type="FunFam" id="1.20.5.990:FF:000006">
    <property type="entry name" value="Centrosomal protein of 55 kDa"/>
    <property type="match status" value="1"/>
</dbReference>
<evidence type="ECO:0000256" key="1">
    <source>
        <dbReference type="ARBA" id="ARBA00004114"/>
    </source>
</evidence>
<evidence type="ECO:0000313" key="16">
    <source>
        <dbReference type="Proteomes" id="UP000591073"/>
    </source>
</evidence>
<evidence type="ECO:0000256" key="8">
    <source>
        <dbReference type="ARBA" id="ARBA00023054"/>
    </source>
</evidence>
<evidence type="ECO:0000256" key="12">
    <source>
        <dbReference type="ARBA" id="ARBA00069787"/>
    </source>
</evidence>
<dbReference type="InterPro" id="IPR038926">
    <property type="entry name" value="CEP55"/>
</dbReference>
<dbReference type="Gene3D" id="1.20.5.1180">
    <property type="entry name" value="Geminin coiled-coil domain"/>
    <property type="match status" value="1"/>
</dbReference>
<comment type="subcellular location">
    <subcellularLocation>
        <location evidence="3">Cleavage furrow</location>
    </subcellularLocation>
    <subcellularLocation>
        <location evidence="1">Cytoplasm</location>
        <location evidence="1">Cytoskeleton</location>
        <location evidence="1">Microtubule organizing center</location>
        <location evidence="1">Centrosome</location>
        <location evidence="1">Centriole</location>
    </subcellularLocation>
    <subcellularLocation>
        <location evidence="2">Midbody</location>
        <location evidence="2">Midbody ring</location>
    </subcellularLocation>
</comment>
<feature type="non-terminal residue" evidence="15">
    <location>
        <position position="464"/>
    </location>
</feature>
<evidence type="ECO:0000256" key="5">
    <source>
        <dbReference type="ARBA" id="ARBA00022553"/>
    </source>
</evidence>
<dbReference type="Proteomes" id="UP000591073">
    <property type="component" value="Unassembled WGS sequence"/>
</dbReference>
<feature type="non-terminal residue" evidence="15">
    <location>
        <position position="1"/>
    </location>
</feature>
<dbReference type="InterPro" id="IPR022008">
    <property type="entry name" value="EABR"/>
</dbReference>
<evidence type="ECO:0000256" key="9">
    <source>
        <dbReference type="ARBA" id="ARBA00023212"/>
    </source>
</evidence>
<keyword evidence="10" id="KW-0131">Cell cycle</keyword>
<evidence type="ECO:0000256" key="4">
    <source>
        <dbReference type="ARBA" id="ARBA00022490"/>
    </source>
</evidence>
<accession>A0A7L0RM41</accession>
<comment type="caution">
    <text evidence="15">The sequence shown here is derived from an EMBL/GenBank/DDBJ whole genome shotgun (WGS) entry which is preliminary data.</text>
</comment>
<keyword evidence="7" id="KW-0498">Mitosis</keyword>
<keyword evidence="9" id="KW-0206">Cytoskeleton</keyword>
<dbReference type="GO" id="GO:0000281">
    <property type="term" value="P:mitotic cytokinesis"/>
    <property type="evidence" value="ECO:0007669"/>
    <property type="project" value="InterPro"/>
</dbReference>
<keyword evidence="16" id="KW-1185">Reference proteome</keyword>
<evidence type="ECO:0000256" key="11">
    <source>
        <dbReference type="ARBA" id="ARBA00055531"/>
    </source>
</evidence>
<evidence type="ECO:0000256" key="7">
    <source>
        <dbReference type="ARBA" id="ARBA00022776"/>
    </source>
</evidence>
<dbReference type="PANTHER" id="PTHR31838">
    <property type="entry name" value="CENTROSOMAL PROTEIN OF 55 KDA"/>
    <property type="match status" value="1"/>
</dbReference>
<evidence type="ECO:0000256" key="13">
    <source>
        <dbReference type="SAM" id="Coils"/>
    </source>
</evidence>
<evidence type="ECO:0000259" key="14">
    <source>
        <dbReference type="Pfam" id="PF12180"/>
    </source>
</evidence>
<dbReference type="GO" id="GO:0051896">
    <property type="term" value="P:regulation of phosphatidylinositol 3-kinase/protein kinase B signal transduction"/>
    <property type="evidence" value="ECO:0007669"/>
    <property type="project" value="InterPro"/>
</dbReference>
<name>A0A7L0RM41_GLABR</name>
<keyword evidence="6" id="KW-0132">Cell division</keyword>
<dbReference type="PANTHER" id="PTHR31838:SF1">
    <property type="entry name" value="CENTROSOMAL PROTEIN OF 55 KDA"/>
    <property type="match status" value="1"/>
</dbReference>
<keyword evidence="5" id="KW-0597">Phosphoprotein</keyword>
<feature type="domain" description="TSG101 and ALIX binding" evidence="14">
    <location>
        <begin position="174"/>
        <end position="206"/>
    </location>
</feature>
<feature type="coiled-coil region" evidence="13">
    <location>
        <begin position="247"/>
        <end position="323"/>
    </location>
</feature>
<dbReference type="EMBL" id="VXAP01000108">
    <property type="protein sequence ID" value="NXL31020.1"/>
    <property type="molecule type" value="Genomic_DNA"/>
</dbReference>
<protein>
    <recommendedName>
        <fullName evidence="12">Centrosomal protein of 55 kDa</fullName>
    </recommendedName>
</protein>
<dbReference type="GO" id="GO:0005814">
    <property type="term" value="C:centriole"/>
    <property type="evidence" value="ECO:0007669"/>
    <property type="project" value="UniProtKB-SubCell"/>
</dbReference>
<dbReference type="FunFam" id="1.20.5.1180:FF:000002">
    <property type="entry name" value="Centrosomal protein of 55 kDa"/>
    <property type="match status" value="1"/>
</dbReference>
<keyword evidence="8 13" id="KW-0175">Coiled coil</keyword>
<evidence type="ECO:0000256" key="2">
    <source>
        <dbReference type="ARBA" id="ARBA00004476"/>
    </source>
</evidence>
<comment type="function">
    <text evidence="11">Plays a role in mitotic exit and cytokinesis. Recruits PDCD6IP and TSG101 to midbody during cytokinesis. Required for successful completion of cytokinesis. Not required for microtubule nucleation. Plays a role in the development of the brain and kidney.</text>
</comment>
<dbReference type="AlphaFoldDB" id="A0A7L0RM41"/>
<dbReference type="GO" id="GO:0032154">
    <property type="term" value="C:cleavage furrow"/>
    <property type="evidence" value="ECO:0007669"/>
    <property type="project" value="UniProtKB-SubCell"/>
</dbReference>
<dbReference type="GO" id="GO:0045184">
    <property type="term" value="P:establishment of protein localization"/>
    <property type="evidence" value="ECO:0007669"/>
    <property type="project" value="TreeGrafter"/>
</dbReference>
<dbReference type="GO" id="GO:0090543">
    <property type="term" value="C:Flemming body"/>
    <property type="evidence" value="ECO:0007669"/>
    <property type="project" value="UniProtKB-SubCell"/>
</dbReference>